<dbReference type="GO" id="GO:0003824">
    <property type="term" value="F:catalytic activity"/>
    <property type="evidence" value="ECO:0007669"/>
    <property type="project" value="InterPro"/>
</dbReference>
<organism evidence="11 12">
    <name type="scientific">Tectimicrobiota bacterium</name>
    <dbReference type="NCBI Taxonomy" id="2528274"/>
    <lineage>
        <taxon>Bacteria</taxon>
        <taxon>Pseudomonadati</taxon>
        <taxon>Nitrospinota/Tectimicrobiota group</taxon>
        <taxon>Candidatus Tectimicrobiota</taxon>
    </lineage>
</organism>
<dbReference type="PANTHER" id="PTHR30538">
    <property type="entry name" value="LYSINE 2,3-AMINOMUTASE-RELATED"/>
    <property type="match status" value="1"/>
</dbReference>
<evidence type="ECO:0000256" key="5">
    <source>
        <dbReference type="ARBA" id="ARBA00022691"/>
    </source>
</evidence>
<dbReference type="GO" id="GO:0051539">
    <property type="term" value="F:4 iron, 4 sulfur cluster binding"/>
    <property type="evidence" value="ECO:0007669"/>
    <property type="project" value="UniProtKB-KW"/>
</dbReference>
<evidence type="ECO:0000259" key="10">
    <source>
        <dbReference type="PROSITE" id="PS51918"/>
    </source>
</evidence>
<dbReference type="InterPro" id="IPR058240">
    <property type="entry name" value="rSAM_sf"/>
</dbReference>
<dbReference type="SUPFAM" id="SSF102114">
    <property type="entry name" value="Radical SAM enzymes"/>
    <property type="match status" value="1"/>
</dbReference>
<dbReference type="PROSITE" id="PS51918">
    <property type="entry name" value="RADICAL_SAM"/>
    <property type="match status" value="1"/>
</dbReference>
<comment type="cofactor">
    <cofactor evidence="2">
        <name>[4Fe-4S] cluster</name>
        <dbReference type="ChEBI" id="CHEBI:49883"/>
    </cofactor>
</comment>
<dbReference type="InterPro" id="IPR007197">
    <property type="entry name" value="rSAM"/>
</dbReference>
<accession>A0A932FVW4</accession>
<keyword evidence="5" id="KW-0949">S-adenosyl-L-methionine</keyword>
<dbReference type="AlphaFoldDB" id="A0A932FVW4"/>
<dbReference type="Proteomes" id="UP000769766">
    <property type="component" value="Unassembled WGS sequence"/>
</dbReference>
<dbReference type="EMBL" id="JACPRF010000294">
    <property type="protein sequence ID" value="MBI2877155.1"/>
    <property type="molecule type" value="Genomic_DNA"/>
</dbReference>
<evidence type="ECO:0000313" key="11">
    <source>
        <dbReference type="EMBL" id="MBI2877155.1"/>
    </source>
</evidence>
<reference evidence="11" key="1">
    <citation type="submission" date="2020-07" db="EMBL/GenBank/DDBJ databases">
        <title>Huge and variable diversity of episymbiotic CPR bacteria and DPANN archaea in groundwater ecosystems.</title>
        <authorList>
            <person name="He C.Y."/>
            <person name="Keren R."/>
            <person name="Whittaker M."/>
            <person name="Farag I.F."/>
            <person name="Doudna J."/>
            <person name="Cate J.H.D."/>
            <person name="Banfield J.F."/>
        </authorList>
    </citation>
    <scope>NUCLEOTIDE SEQUENCE</scope>
    <source>
        <strain evidence="11">NC_groundwater_672_Ag_B-0.1um_62_36</strain>
    </source>
</reference>
<keyword evidence="7" id="KW-0663">Pyridoxal phosphate</keyword>
<name>A0A932FVW4_UNCTE</name>
<keyword evidence="8" id="KW-0408">Iron</keyword>
<evidence type="ECO:0000256" key="1">
    <source>
        <dbReference type="ARBA" id="ARBA00001933"/>
    </source>
</evidence>
<evidence type="ECO:0000256" key="9">
    <source>
        <dbReference type="ARBA" id="ARBA00023014"/>
    </source>
</evidence>
<feature type="domain" description="Radical SAM core" evidence="10">
    <location>
        <begin position="79"/>
        <end position="294"/>
    </location>
</feature>
<dbReference type="PANTHER" id="PTHR30538:SF0">
    <property type="entry name" value="L-LYSINE 2,3-AMINOMUTASE AQ_1632-RELATED"/>
    <property type="match status" value="1"/>
</dbReference>
<evidence type="ECO:0000256" key="3">
    <source>
        <dbReference type="ARBA" id="ARBA00008703"/>
    </source>
</evidence>
<dbReference type="InterPro" id="IPR013785">
    <property type="entry name" value="Aldolase_TIM"/>
</dbReference>
<keyword evidence="6" id="KW-0479">Metal-binding</keyword>
<proteinExistence type="inferred from homology"/>
<comment type="caution">
    <text evidence="11">The sequence shown here is derived from an EMBL/GenBank/DDBJ whole genome shotgun (WGS) entry which is preliminary data.</text>
</comment>
<sequence length="364" mass="42134">MLVQEKTRTFPERISPFLRRKLDSLRREQGEDSPPYRGLALQYVKDEREDQEGWEENLKHYEAQLEVKDPGGKLPGLERLYRRTLVIELTLACAAHCRHCLRKNYPLHTLSEAQLVEVARHCGAPEHRGSLNEILITGGDPLTVPGRLHFFIEALREYAPNIQTIRIGSRLMSQYPEKIDETVFSIFRNKPGLRFELATQINHPVEFFPEVCEVFGRFRELGVKIYAQNVLLQGVNDEIDTLVELYDRMRRHDIEPHYLFHCVPIKGIHHLRTSVSRGLQLIRELVAGGKVSGRVKPMYAAMTDIGKITFYEGVILGRRDGRLLLQSNYRVEDRMAYNPSWQIPPTAEVDESGYLRVWYLDGND</sequence>
<evidence type="ECO:0000256" key="6">
    <source>
        <dbReference type="ARBA" id="ARBA00022723"/>
    </source>
</evidence>
<dbReference type="GO" id="GO:0046872">
    <property type="term" value="F:metal ion binding"/>
    <property type="evidence" value="ECO:0007669"/>
    <property type="project" value="UniProtKB-KW"/>
</dbReference>
<dbReference type="CDD" id="cd01335">
    <property type="entry name" value="Radical_SAM"/>
    <property type="match status" value="1"/>
</dbReference>
<protein>
    <recommendedName>
        <fullName evidence="10">Radical SAM core domain-containing protein</fullName>
    </recommendedName>
</protein>
<dbReference type="Pfam" id="PF04055">
    <property type="entry name" value="Radical_SAM"/>
    <property type="match status" value="1"/>
</dbReference>
<evidence type="ECO:0000313" key="12">
    <source>
        <dbReference type="Proteomes" id="UP000769766"/>
    </source>
</evidence>
<keyword evidence="9" id="KW-0411">Iron-sulfur</keyword>
<evidence type="ECO:0000256" key="4">
    <source>
        <dbReference type="ARBA" id="ARBA00022485"/>
    </source>
</evidence>
<comment type="cofactor">
    <cofactor evidence="1">
        <name>pyridoxal 5'-phosphate</name>
        <dbReference type="ChEBI" id="CHEBI:597326"/>
    </cofactor>
</comment>
<dbReference type="InterPro" id="IPR003739">
    <property type="entry name" value="Lys_aminomutase/Glu_NH3_mut"/>
</dbReference>
<evidence type="ECO:0000256" key="2">
    <source>
        <dbReference type="ARBA" id="ARBA00001966"/>
    </source>
</evidence>
<comment type="similarity">
    <text evidence="3">Belongs to the radical SAM superfamily. KamA family.</text>
</comment>
<keyword evidence="4" id="KW-0004">4Fe-4S</keyword>
<evidence type="ECO:0000256" key="8">
    <source>
        <dbReference type="ARBA" id="ARBA00023004"/>
    </source>
</evidence>
<evidence type="ECO:0000256" key="7">
    <source>
        <dbReference type="ARBA" id="ARBA00022898"/>
    </source>
</evidence>
<gene>
    <name evidence="11" type="ORF">HYY20_09765</name>
</gene>
<dbReference type="Gene3D" id="3.20.20.70">
    <property type="entry name" value="Aldolase class I"/>
    <property type="match status" value="1"/>
</dbReference>
<dbReference type="SFLD" id="SFLDS00029">
    <property type="entry name" value="Radical_SAM"/>
    <property type="match status" value="1"/>
</dbReference>